<evidence type="ECO:0000256" key="1">
    <source>
        <dbReference type="ARBA" id="ARBA00004442"/>
    </source>
</evidence>
<dbReference type="RefSeq" id="WP_243801886.1">
    <property type="nucleotide sequence ID" value="NZ_CP094669.1"/>
</dbReference>
<feature type="compositionally biased region" description="Low complexity" evidence="9">
    <location>
        <begin position="99"/>
        <end position="109"/>
    </location>
</feature>
<feature type="compositionally biased region" description="Low complexity" evidence="9">
    <location>
        <begin position="61"/>
        <end position="77"/>
    </location>
</feature>
<proteinExistence type="inferred from homology"/>
<evidence type="ECO:0000313" key="11">
    <source>
        <dbReference type="Proteomes" id="UP000831113"/>
    </source>
</evidence>
<evidence type="ECO:0000256" key="9">
    <source>
        <dbReference type="SAM" id="MobiDB-lite"/>
    </source>
</evidence>
<keyword evidence="7" id="KW-0998">Cell outer membrane</keyword>
<keyword evidence="5" id="KW-0812">Transmembrane</keyword>
<evidence type="ECO:0000256" key="7">
    <source>
        <dbReference type="ARBA" id="ARBA00023237"/>
    </source>
</evidence>
<comment type="similarity">
    <text evidence="2">Belongs to the outer membrane factor (OMF) (TC 1.B.17) family.</text>
</comment>
<comment type="subcellular location">
    <subcellularLocation>
        <location evidence="1">Cell outer membrane</location>
    </subcellularLocation>
</comment>
<feature type="region of interest" description="Disordered" evidence="9">
    <location>
        <begin position="58"/>
        <end position="173"/>
    </location>
</feature>
<dbReference type="EMBL" id="CP094669">
    <property type="protein sequence ID" value="UOG76733.1"/>
    <property type="molecule type" value="Genomic_DNA"/>
</dbReference>
<evidence type="ECO:0000256" key="4">
    <source>
        <dbReference type="ARBA" id="ARBA00022452"/>
    </source>
</evidence>
<dbReference type="Pfam" id="PF02321">
    <property type="entry name" value="OEP"/>
    <property type="match status" value="2"/>
</dbReference>
<organism evidence="10 11">
    <name type="scientific">Hymenobacter tibetensis</name>
    <dbReference type="NCBI Taxonomy" id="497967"/>
    <lineage>
        <taxon>Bacteria</taxon>
        <taxon>Pseudomonadati</taxon>
        <taxon>Bacteroidota</taxon>
        <taxon>Cytophagia</taxon>
        <taxon>Cytophagales</taxon>
        <taxon>Hymenobacteraceae</taxon>
        <taxon>Hymenobacter</taxon>
    </lineage>
</organism>
<dbReference type="InterPro" id="IPR051906">
    <property type="entry name" value="TolC-like"/>
</dbReference>
<evidence type="ECO:0000256" key="8">
    <source>
        <dbReference type="SAM" id="Coils"/>
    </source>
</evidence>
<dbReference type="Proteomes" id="UP000831113">
    <property type="component" value="Chromosome"/>
</dbReference>
<protein>
    <submittedName>
        <fullName evidence="10">TolC family protein</fullName>
    </submittedName>
</protein>
<keyword evidence="8" id="KW-0175">Coiled coil</keyword>
<dbReference type="Gene3D" id="1.20.1600.10">
    <property type="entry name" value="Outer membrane efflux proteins (OEP)"/>
    <property type="match status" value="1"/>
</dbReference>
<dbReference type="InterPro" id="IPR003423">
    <property type="entry name" value="OMP_efflux"/>
</dbReference>
<reference evidence="10 11" key="1">
    <citation type="submission" date="2022-03" db="EMBL/GenBank/DDBJ databases">
        <title>Hymenobactersp. isolated from the air.</title>
        <authorList>
            <person name="Won M."/>
            <person name="Kwon S.-W."/>
        </authorList>
    </citation>
    <scope>NUCLEOTIDE SEQUENCE [LARGE SCALE GENOMIC DNA]</scope>
    <source>
        <strain evidence="10 11">KACC 21982</strain>
    </source>
</reference>
<sequence>MKQVGLGGKEVTVSNELSSNSLLDVIVEKIRTLIHATREAVPVGLVLLLTAAADAEAQGRPASSQPAGGAQQQSSGQQGIGGPPAGQQQQQELQRRRQQMQQANEQQSAPPTPLNPASAPASMSQGSAPGQSGGSQGAQPNSGSGGAGSPGEPRGATTPRAPIGGAMRNANSQGMQTGAARVLAVAPERLSLADAITIGLDNNLATLLATERAEEARALQQQVRSFLLPNITGTAYQQNRTLNLAAQGLGGGGGEEMMGGGMGGGASIPSFVGPFNTFDARLNFSQTILNLAALREYKSTKAAVQVADLTAQLAREQVATFVALAYLSAQRSNLEVNAARADLRLAEALRELAVKQRNAGVANGIDVVRAESRAAQERLRVVQAEASAEQTRLDLERAVGLPQGSSTALTDTLAVRAEAVPSIDAALQQALASRLDTRIAEQTIEQRALDRKARAAARYPTINAVGDYGQSANTPFKNDRATRTYGVQLSVPVFDGGYTRGRINAALSQQRQAEWELGNSRGQVEQDVRTALVGWRLGAEQVRASEEQFQLATRELELATQRFRAGVADNTEVLEAQAGLANARALRVQALAQYGAARLNFAAATGTAQSFRL</sequence>
<gene>
    <name evidence="10" type="ORF">MTX78_09045</name>
</gene>
<keyword evidence="6" id="KW-0472">Membrane</keyword>
<dbReference type="PANTHER" id="PTHR30026">
    <property type="entry name" value="OUTER MEMBRANE PROTEIN TOLC"/>
    <property type="match status" value="1"/>
</dbReference>
<feature type="coiled-coil region" evidence="8">
    <location>
        <begin position="331"/>
        <end position="385"/>
    </location>
</feature>
<evidence type="ECO:0000256" key="5">
    <source>
        <dbReference type="ARBA" id="ARBA00022692"/>
    </source>
</evidence>
<keyword evidence="3" id="KW-0813">Transport</keyword>
<evidence type="ECO:0000256" key="6">
    <source>
        <dbReference type="ARBA" id="ARBA00023136"/>
    </source>
</evidence>
<name>A0ABY4D9H5_9BACT</name>
<evidence type="ECO:0000256" key="3">
    <source>
        <dbReference type="ARBA" id="ARBA00022448"/>
    </source>
</evidence>
<dbReference type="PANTHER" id="PTHR30026:SF20">
    <property type="entry name" value="OUTER MEMBRANE PROTEIN TOLC"/>
    <property type="match status" value="1"/>
</dbReference>
<keyword evidence="11" id="KW-1185">Reference proteome</keyword>
<dbReference type="SUPFAM" id="SSF56954">
    <property type="entry name" value="Outer membrane efflux proteins (OEP)"/>
    <property type="match status" value="1"/>
</dbReference>
<evidence type="ECO:0000313" key="10">
    <source>
        <dbReference type="EMBL" id="UOG76733.1"/>
    </source>
</evidence>
<evidence type="ECO:0000256" key="2">
    <source>
        <dbReference type="ARBA" id="ARBA00007613"/>
    </source>
</evidence>
<keyword evidence="4" id="KW-1134">Transmembrane beta strand</keyword>
<accession>A0ABY4D9H5</accession>